<accession>A0AAF0U974</accession>
<reference evidence="2" key="1">
    <citation type="submission" date="2023-08" db="EMBL/GenBank/DDBJ databases">
        <title>A de novo genome assembly of Solanum verrucosum Schlechtendal, a Mexican diploid species geographically isolated from the other diploid A-genome species in potato relatives.</title>
        <authorList>
            <person name="Hosaka K."/>
        </authorList>
    </citation>
    <scope>NUCLEOTIDE SEQUENCE</scope>
    <source>
        <tissue evidence="2">Young leaves</tissue>
    </source>
</reference>
<dbReference type="Proteomes" id="UP001234989">
    <property type="component" value="Chromosome 8"/>
</dbReference>
<dbReference type="EMBL" id="CP133619">
    <property type="protein sequence ID" value="WMV41695.1"/>
    <property type="molecule type" value="Genomic_DNA"/>
</dbReference>
<dbReference type="AlphaFoldDB" id="A0AAF0U974"/>
<feature type="transmembrane region" description="Helical" evidence="1">
    <location>
        <begin position="21"/>
        <end position="39"/>
    </location>
</feature>
<evidence type="ECO:0000313" key="3">
    <source>
        <dbReference type="Proteomes" id="UP001234989"/>
    </source>
</evidence>
<protein>
    <submittedName>
        <fullName evidence="2">Uncharacterized protein</fullName>
    </submittedName>
</protein>
<name>A0AAF0U974_SOLVR</name>
<gene>
    <name evidence="2" type="ORF">MTR67_035080</name>
</gene>
<evidence type="ECO:0000313" key="2">
    <source>
        <dbReference type="EMBL" id="WMV41695.1"/>
    </source>
</evidence>
<proteinExistence type="predicted"/>
<keyword evidence="1" id="KW-1133">Transmembrane helix</keyword>
<sequence length="111" mass="12268">MFRLHVVIMKSFVHPLRCCNMGIIGPIDLGMLIIFANIVSNIKCKVASLGDMSYPGYKSFSFSCLMFGELTLWVPFLDHLGNILIDLAILTTHFGLITQLSSLPFGSLLTS</sequence>
<evidence type="ECO:0000256" key="1">
    <source>
        <dbReference type="SAM" id="Phobius"/>
    </source>
</evidence>
<keyword evidence="1" id="KW-0472">Membrane</keyword>
<keyword evidence="1" id="KW-0812">Transmembrane</keyword>
<feature type="transmembrane region" description="Helical" evidence="1">
    <location>
        <begin position="59"/>
        <end position="77"/>
    </location>
</feature>
<keyword evidence="3" id="KW-1185">Reference proteome</keyword>
<feature type="transmembrane region" description="Helical" evidence="1">
    <location>
        <begin position="84"/>
        <end position="105"/>
    </location>
</feature>
<organism evidence="2 3">
    <name type="scientific">Solanum verrucosum</name>
    <dbReference type="NCBI Taxonomy" id="315347"/>
    <lineage>
        <taxon>Eukaryota</taxon>
        <taxon>Viridiplantae</taxon>
        <taxon>Streptophyta</taxon>
        <taxon>Embryophyta</taxon>
        <taxon>Tracheophyta</taxon>
        <taxon>Spermatophyta</taxon>
        <taxon>Magnoliopsida</taxon>
        <taxon>eudicotyledons</taxon>
        <taxon>Gunneridae</taxon>
        <taxon>Pentapetalae</taxon>
        <taxon>asterids</taxon>
        <taxon>lamiids</taxon>
        <taxon>Solanales</taxon>
        <taxon>Solanaceae</taxon>
        <taxon>Solanoideae</taxon>
        <taxon>Solaneae</taxon>
        <taxon>Solanum</taxon>
    </lineage>
</organism>